<evidence type="ECO:0000313" key="2">
    <source>
        <dbReference type="EMBL" id="CAK6950723.1"/>
    </source>
</evidence>
<comment type="caution">
    <text evidence="2">The sequence shown here is derived from an EMBL/GenBank/DDBJ whole genome shotgun (WGS) entry which is preliminary data.</text>
</comment>
<dbReference type="EMBL" id="CAWUFR010000004">
    <property type="protein sequence ID" value="CAK6950723.1"/>
    <property type="molecule type" value="Genomic_DNA"/>
</dbReference>
<keyword evidence="3" id="KW-1185">Reference proteome</keyword>
<organism evidence="2 3">
    <name type="scientific">Scomber scombrus</name>
    <name type="common">Atlantic mackerel</name>
    <name type="synonym">Scomber vernalis</name>
    <dbReference type="NCBI Taxonomy" id="13677"/>
    <lineage>
        <taxon>Eukaryota</taxon>
        <taxon>Metazoa</taxon>
        <taxon>Chordata</taxon>
        <taxon>Craniata</taxon>
        <taxon>Vertebrata</taxon>
        <taxon>Euteleostomi</taxon>
        <taxon>Actinopterygii</taxon>
        <taxon>Neopterygii</taxon>
        <taxon>Teleostei</taxon>
        <taxon>Neoteleostei</taxon>
        <taxon>Acanthomorphata</taxon>
        <taxon>Pelagiaria</taxon>
        <taxon>Scombriformes</taxon>
        <taxon>Scombridae</taxon>
        <taxon>Scomber</taxon>
    </lineage>
</organism>
<feature type="compositionally biased region" description="Polar residues" evidence="1">
    <location>
        <begin position="1"/>
        <end position="18"/>
    </location>
</feature>
<evidence type="ECO:0000256" key="1">
    <source>
        <dbReference type="SAM" id="MobiDB-lite"/>
    </source>
</evidence>
<protein>
    <submittedName>
        <fullName evidence="2">Uncharacterized protein</fullName>
    </submittedName>
</protein>
<evidence type="ECO:0000313" key="3">
    <source>
        <dbReference type="Proteomes" id="UP001314229"/>
    </source>
</evidence>
<sequence>MSSFISSRSVNKGASGSLSDWLPAGVAGPRAPPQQMDPSRSPPPLDARAPVTVAKRQDRETKEREEFTVNGRCRLNGEKKVEEENRRACVPGFGKPREELLKSGRNQTAAGS</sequence>
<proteinExistence type="predicted"/>
<feature type="compositionally biased region" description="Basic and acidic residues" evidence="1">
    <location>
        <begin position="55"/>
        <end position="66"/>
    </location>
</feature>
<accession>A0AAV1MUW0</accession>
<feature type="region of interest" description="Disordered" evidence="1">
    <location>
        <begin position="1"/>
        <end position="66"/>
    </location>
</feature>
<name>A0AAV1MUW0_SCOSC</name>
<dbReference type="AlphaFoldDB" id="A0AAV1MUW0"/>
<reference evidence="2 3" key="1">
    <citation type="submission" date="2024-01" db="EMBL/GenBank/DDBJ databases">
        <authorList>
            <person name="Alioto T."/>
            <person name="Alioto T."/>
            <person name="Gomez Garrido J."/>
        </authorList>
    </citation>
    <scope>NUCLEOTIDE SEQUENCE [LARGE SCALE GENOMIC DNA]</scope>
</reference>
<gene>
    <name evidence="2" type="ORF">FSCOSCO3_A036549</name>
</gene>
<feature type="region of interest" description="Disordered" evidence="1">
    <location>
        <begin position="91"/>
        <end position="112"/>
    </location>
</feature>
<dbReference type="Proteomes" id="UP001314229">
    <property type="component" value="Unassembled WGS sequence"/>
</dbReference>